<evidence type="ECO:0000256" key="5">
    <source>
        <dbReference type="ARBA" id="ARBA00019258"/>
    </source>
</evidence>
<evidence type="ECO:0000256" key="8">
    <source>
        <dbReference type="ARBA" id="ARBA00023128"/>
    </source>
</evidence>
<organism evidence="9 10">
    <name type="scientific">Candida glabrata</name>
    <name type="common">Yeast</name>
    <name type="synonym">Torulopsis glabrata</name>
    <dbReference type="NCBI Taxonomy" id="5478"/>
    <lineage>
        <taxon>Eukaryota</taxon>
        <taxon>Fungi</taxon>
        <taxon>Dikarya</taxon>
        <taxon>Ascomycota</taxon>
        <taxon>Saccharomycotina</taxon>
        <taxon>Saccharomycetes</taxon>
        <taxon>Saccharomycetales</taxon>
        <taxon>Saccharomycetaceae</taxon>
        <taxon>Nakaseomyces</taxon>
    </lineage>
</organism>
<dbReference type="EMBL" id="LLZZ01000106">
    <property type="protein sequence ID" value="KTB08031.1"/>
    <property type="molecule type" value="Genomic_DNA"/>
</dbReference>
<dbReference type="VEuPathDB" id="FungiDB:GWK60_M02937"/>
<evidence type="ECO:0000256" key="2">
    <source>
        <dbReference type="ARBA" id="ARBA00004173"/>
    </source>
</evidence>
<evidence type="ECO:0000256" key="1">
    <source>
        <dbReference type="ARBA" id="ARBA00002412"/>
    </source>
</evidence>
<comment type="similarity">
    <text evidence="3">Belongs to the AEP2 family.</text>
</comment>
<dbReference type="VEuPathDB" id="FungiDB:B1J91_M03069g"/>
<dbReference type="Pfam" id="PF12921">
    <property type="entry name" value="ATP13"/>
    <property type="match status" value="1"/>
</dbReference>
<proteinExistence type="inferred from homology"/>
<keyword evidence="8" id="KW-0496">Mitochondrion</keyword>
<keyword evidence="7" id="KW-0809">Transit peptide</keyword>
<evidence type="ECO:0000313" key="9">
    <source>
        <dbReference type="EMBL" id="KTB08031.1"/>
    </source>
</evidence>
<protein>
    <recommendedName>
        <fullName evidence="5">ATPase expression protein 2, mitochondrial</fullName>
    </recommendedName>
</protein>
<evidence type="ECO:0000313" key="10">
    <source>
        <dbReference type="Proteomes" id="UP000054886"/>
    </source>
</evidence>
<keyword evidence="6" id="KW-0810">Translation regulation</keyword>
<comment type="subcellular location">
    <subcellularLocation>
        <location evidence="2">Mitochondrion</location>
    </subcellularLocation>
</comment>
<comment type="function">
    <text evidence="1">Required for translation of the mitochondrial OLI1 transcript coding for the mitochondrial ATP synthase subunit 9.</text>
</comment>
<name>A0A0W0D4E9_CANGB</name>
<evidence type="ECO:0000256" key="7">
    <source>
        <dbReference type="ARBA" id="ARBA00022946"/>
    </source>
</evidence>
<comment type="caution">
    <text evidence="9">The sequence shown here is derived from an EMBL/GenBank/DDBJ whole genome shotgun (WGS) entry which is preliminary data.</text>
</comment>
<dbReference type="VEuPathDB" id="FungiDB:CAGL0M03069g"/>
<sequence length="548" mass="63781">MRKQVIGINNIFHLARIRSIPVHCHCKGPLYSYPVVSKTLFHTKNVELSKYSHVELRSLNEQIHSQLTSLTDLNKRQLLLVETLSRNNNLEKLLEYYEIDEGSVEDAIQLLQDSNVSIQEFSSMIQPVLNRTNLVGKYHMGYLSKLMQIYISLTRTHNGGSVDALNKDDMNKFIKRFIEGSQLKRAQTALQFLLDGYKERGEDLLGPYGDKQTIAHFLMLRSGALQDLWKIDVSNGNNKKQAFYKINGSHRNVKSTYNVLDSVKLFEIVRYILRYNDKDNLSQPVYFDEGILKNVILCLGYVGQTTLIEDIINKIWELDSVSVPPKYNITVTSDLLTAIVSAYSKCGKSIQPGLVIADKFFGKIPNIIVKDDFWINLQKWNIILPNKWRSTIDLSKRTWELMKSWRNSTNNGGFITANVEFLNLVYKVLSSDYIKLKDLEWIYDIFQHSLVTLYSKNSLTVDEIKLLKKFQIFTIKKMVYFGHYSKCLQFIKEWSYDAANKQQLTNLFVVLRNRYLQKRGYNQEKEMTKVQKKYDEEEQEDMLLGGLW</sequence>
<dbReference type="Proteomes" id="UP000054886">
    <property type="component" value="Unassembled WGS sequence"/>
</dbReference>
<dbReference type="AlphaFoldDB" id="A0A0W0D4E9"/>
<dbReference type="GO" id="GO:0006417">
    <property type="term" value="P:regulation of translation"/>
    <property type="evidence" value="ECO:0007669"/>
    <property type="project" value="UniProtKB-KW"/>
</dbReference>
<dbReference type="GO" id="GO:0005739">
    <property type="term" value="C:mitochondrion"/>
    <property type="evidence" value="ECO:0007669"/>
    <property type="project" value="UniProtKB-SubCell"/>
</dbReference>
<dbReference type="InterPro" id="IPR024319">
    <property type="entry name" value="ATPase_expression_mit"/>
</dbReference>
<gene>
    <name evidence="9" type="ORF">AO440_003988</name>
</gene>
<evidence type="ECO:0000256" key="4">
    <source>
        <dbReference type="ARBA" id="ARBA00011657"/>
    </source>
</evidence>
<comment type="subunit">
    <text evidence="4">Binds to the 5'UTR of the OLI1 mRNA.</text>
</comment>
<evidence type="ECO:0000256" key="6">
    <source>
        <dbReference type="ARBA" id="ARBA00022845"/>
    </source>
</evidence>
<evidence type="ECO:0000256" key="3">
    <source>
        <dbReference type="ARBA" id="ARBA00009790"/>
    </source>
</evidence>
<accession>A0A0W0D4E9</accession>
<reference evidence="9 10" key="1">
    <citation type="submission" date="2015-10" db="EMBL/GenBank/DDBJ databases">
        <title>Draft genomes sequences of Candida glabrata isolates 1A, 1B, 2A, 2B, 3A and 3B.</title>
        <authorList>
            <person name="Haavelsrud O.E."/>
            <person name="Gaustad P."/>
        </authorList>
    </citation>
    <scope>NUCLEOTIDE SEQUENCE [LARGE SCALE GENOMIC DNA]</scope>
    <source>
        <strain evidence="9">910700640</strain>
    </source>
</reference>
<dbReference type="VEuPathDB" id="FungiDB:GVI51_M02937"/>